<comment type="caution">
    <text evidence="1">The sequence shown here is derived from an EMBL/GenBank/DDBJ whole genome shotgun (WGS) entry which is preliminary data.</text>
</comment>
<dbReference type="OrthoDB" id="8686863at2"/>
<dbReference type="RefSeq" id="WP_102068453.1">
    <property type="nucleotide sequence ID" value="NZ_PDNV01000002.1"/>
</dbReference>
<dbReference type="EMBL" id="PDNV01000002">
    <property type="protein sequence ID" value="PLC55128.1"/>
    <property type="molecule type" value="Genomic_DNA"/>
</dbReference>
<gene>
    <name evidence="1" type="ORF">CR155_02640</name>
</gene>
<organism evidence="1 2">
    <name type="scientific">Pollutimonas nitritireducens</name>
    <dbReference type="NCBI Taxonomy" id="2045209"/>
    <lineage>
        <taxon>Bacteria</taxon>
        <taxon>Pseudomonadati</taxon>
        <taxon>Pseudomonadota</taxon>
        <taxon>Betaproteobacteria</taxon>
        <taxon>Burkholderiales</taxon>
        <taxon>Alcaligenaceae</taxon>
        <taxon>Pollutimonas</taxon>
    </lineage>
</organism>
<keyword evidence="2" id="KW-1185">Reference proteome</keyword>
<sequence>MPNQNLAETEVAEIHPDGRRAVVTIRTAGKSYYHAFGPDGLSVGVYDLADEAKSAAEWAWDFLEERPAIKRITLMQLIVDKLVEQYPLESADVTLSPKGAPKGSSKG</sequence>
<name>A0A2N4UJF2_9BURK</name>
<evidence type="ECO:0000313" key="1">
    <source>
        <dbReference type="EMBL" id="PLC55128.1"/>
    </source>
</evidence>
<reference evidence="1 2" key="1">
    <citation type="submission" date="2017-10" db="EMBL/GenBank/DDBJ databases">
        <title>Two draft genome sequences of Pusillimonas sp. strains isolated from a nitrate- and radionuclide-contaminated groundwater in Russia.</title>
        <authorList>
            <person name="Grouzdev D.S."/>
            <person name="Tourova T.P."/>
            <person name="Goeva M.A."/>
            <person name="Babich T.L."/>
            <person name="Sokolova D.S."/>
            <person name="Abdullin R."/>
            <person name="Poltaraus A.B."/>
            <person name="Toshchakov S.V."/>
            <person name="Nazina T.N."/>
        </authorList>
    </citation>
    <scope>NUCLEOTIDE SEQUENCE [LARGE SCALE GENOMIC DNA]</scope>
    <source>
        <strain evidence="1 2">JR1/69-2-13</strain>
    </source>
</reference>
<evidence type="ECO:0000313" key="2">
    <source>
        <dbReference type="Proteomes" id="UP000234328"/>
    </source>
</evidence>
<proteinExistence type="predicted"/>
<protein>
    <submittedName>
        <fullName evidence="1">Uncharacterized protein</fullName>
    </submittedName>
</protein>
<dbReference type="Proteomes" id="UP000234328">
    <property type="component" value="Unassembled WGS sequence"/>
</dbReference>
<accession>A0A2N4UJF2</accession>
<dbReference type="AlphaFoldDB" id="A0A2N4UJF2"/>